<keyword evidence="1" id="KW-0732">Signal</keyword>
<evidence type="ECO:0000313" key="4">
    <source>
        <dbReference type="Proteomes" id="UP000705379"/>
    </source>
</evidence>
<reference evidence="3" key="1">
    <citation type="submission" date="2018-08" db="EMBL/GenBank/DDBJ databases">
        <authorList>
            <person name="Jin W."/>
            <person name="Wang H."/>
            <person name="Yang Y."/>
            <person name="Li M."/>
            <person name="Liu J."/>
        </authorList>
    </citation>
    <scope>NUCLEOTIDE SEQUENCE</scope>
    <source>
        <strain evidence="3">AESS21</strain>
    </source>
</reference>
<reference evidence="3" key="2">
    <citation type="journal article" date="2021" name="Microorganisms">
        <title>Bacterial Dimethylsulfoniopropionate Biosynthesis in the East China Sea.</title>
        <authorList>
            <person name="Liu J."/>
            <person name="Zhang Y."/>
            <person name="Liu J."/>
            <person name="Zhong H."/>
            <person name="Williams B.T."/>
            <person name="Zheng Y."/>
            <person name="Curson A.R.J."/>
            <person name="Sun C."/>
            <person name="Sun H."/>
            <person name="Song D."/>
            <person name="Wagner Mackenzie B."/>
            <person name="Bermejo Martinez A."/>
            <person name="Todd J.D."/>
            <person name="Zhang X.H."/>
        </authorList>
    </citation>
    <scope>NUCLEOTIDE SEQUENCE</scope>
    <source>
        <strain evidence="3">AESS21</strain>
    </source>
</reference>
<gene>
    <name evidence="3" type="ORF">DYI23_06615</name>
</gene>
<comment type="caution">
    <text evidence="3">The sequence shown here is derived from an EMBL/GenBank/DDBJ whole genome shotgun (WGS) entry which is preliminary data.</text>
</comment>
<accession>A0A944CAR2</accession>
<feature type="signal peptide" evidence="1">
    <location>
        <begin position="1"/>
        <end position="32"/>
    </location>
</feature>
<sequence length="153" mass="16992">MSKGRRRQRGAAPLTYAVMALFLAASTTPGSAAPDINGKWRTPDGATIEIAPCGAGPCGKIAAFSPPPGYSLQTTRDANNKDASKRSRKILRLTVLWRLKPKDERWVGRIYDPRRGFSAEATVTRKTRDTLNLKGCVRVLFKVCEEETWRRTN</sequence>
<dbReference type="Proteomes" id="UP000705379">
    <property type="component" value="Unassembled WGS sequence"/>
</dbReference>
<feature type="chain" id="PRO_5036774191" evidence="1">
    <location>
        <begin position="33"/>
        <end position="153"/>
    </location>
</feature>
<proteinExistence type="predicted"/>
<dbReference type="InterPro" id="IPR019223">
    <property type="entry name" value="DUF2147"/>
</dbReference>
<name>A0A944CAR2_9HYPH</name>
<dbReference type="PANTHER" id="PTHR36919:SF2">
    <property type="entry name" value="BLL6627 PROTEIN"/>
    <property type="match status" value="1"/>
</dbReference>
<feature type="domain" description="DUF2147" evidence="2">
    <location>
        <begin position="38"/>
        <end position="151"/>
    </location>
</feature>
<dbReference type="Gene3D" id="2.40.128.520">
    <property type="match status" value="1"/>
</dbReference>
<evidence type="ECO:0000259" key="2">
    <source>
        <dbReference type="Pfam" id="PF09917"/>
    </source>
</evidence>
<evidence type="ECO:0000313" key="3">
    <source>
        <dbReference type="EMBL" id="MBS8259886.1"/>
    </source>
</evidence>
<dbReference type="PANTHER" id="PTHR36919">
    <property type="entry name" value="BLR1215 PROTEIN"/>
    <property type="match status" value="1"/>
</dbReference>
<dbReference type="EMBL" id="QTKU01000001">
    <property type="protein sequence ID" value="MBS8259886.1"/>
    <property type="molecule type" value="Genomic_DNA"/>
</dbReference>
<dbReference type="Pfam" id="PF09917">
    <property type="entry name" value="DUF2147"/>
    <property type="match status" value="1"/>
</dbReference>
<organism evidence="3 4">
    <name type="scientific">Roseibium polysiphoniae</name>
    <dbReference type="NCBI Taxonomy" id="2571221"/>
    <lineage>
        <taxon>Bacteria</taxon>
        <taxon>Pseudomonadati</taxon>
        <taxon>Pseudomonadota</taxon>
        <taxon>Alphaproteobacteria</taxon>
        <taxon>Hyphomicrobiales</taxon>
        <taxon>Stappiaceae</taxon>
        <taxon>Roseibium</taxon>
    </lineage>
</organism>
<dbReference type="AlphaFoldDB" id="A0A944CAR2"/>
<evidence type="ECO:0000256" key="1">
    <source>
        <dbReference type="SAM" id="SignalP"/>
    </source>
</evidence>
<protein>
    <submittedName>
        <fullName evidence="3">DUF2147 domain-containing protein</fullName>
    </submittedName>
</protein>